<accession>A0A2J6RLY0</accession>
<keyword evidence="2" id="KW-0812">Transmembrane</keyword>
<keyword evidence="5" id="KW-1185">Reference proteome</keyword>
<dbReference type="EMBL" id="KZ613946">
    <property type="protein sequence ID" value="PMD39523.1"/>
    <property type="molecule type" value="Genomic_DNA"/>
</dbReference>
<keyword evidence="3" id="KW-0732">Signal</keyword>
<evidence type="ECO:0000256" key="1">
    <source>
        <dbReference type="SAM" id="MobiDB-lite"/>
    </source>
</evidence>
<evidence type="ECO:0000313" key="4">
    <source>
        <dbReference type="EMBL" id="PMD39523.1"/>
    </source>
</evidence>
<proteinExistence type="predicted"/>
<feature type="chain" id="PRO_5014440813" description="Integral membrane protein" evidence="3">
    <location>
        <begin position="24"/>
        <end position="244"/>
    </location>
</feature>
<evidence type="ECO:0000256" key="2">
    <source>
        <dbReference type="SAM" id="Phobius"/>
    </source>
</evidence>
<protein>
    <recommendedName>
        <fullName evidence="6">Integral membrane protein</fullName>
    </recommendedName>
</protein>
<dbReference type="AlphaFoldDB" id="A0A2J6RLY0"/>
<feature type="signal peptide" evidence="3">
    <location>
        <begin position="1"/>
        <end position="23"/>
    </location>
</feature>
<dbReference type="OrthoDB" id="5426355at2759"/>
<sequence length="244" mass="25863">MQPTTTILLLSLLSLTVSQNSQAADGPIVPFTSVLPACASNCGVLWDVQGKCAPPNIPAVNPTCFCTDTRLTPFDDPGTSGVSQVCNDAGSCTATADLQAIKNWYDSYCAANKGSTGTTTGGSSSPTSTSGSSAKSAGDIWLSTHYKWVIMLVIIVVAIVGGWIAACYIRRRHIRRKEKEIEMRPPVAWGPHQLQHATGGYSGDGIVNPNKGKGVVDGYNKEVGVAVSPMKRESKGWFSKKNKN</sequence>
<evidence type="ECO:0000256" key="3">
    <source>
        <dbReference type="SAM" id="SignalP"/>
    </source>
</evidence>
<dbReference type="Proteomes" id="UP000235786">
    <property type="component" value="Unassembled WGS sequence"/>
</dbReference>
<reference evidence="4 5" key="1">
    <citation type="submission" date="2016-04" db="EMBL/GenBank/DDBJ databases">
        <title>A degradative enzymes factory behind the ericoid mycorrhizal symbiosis.</title>
        <authorList>
            <consortium name="DOE Joint Genome Institute"/>
            <person name="Martino E."/>
            <person name="Morin E."/>
            <person name="Grelet G."/>
            <person name="Kuo A."/>
            <person name="Kohler A."/>
            <person name="Daghino S."/>
            <person name="Barry K."/>
            <person name="Choi C."/>
            <person name="Cichocki N."/>
            <person name="Clum A."/>
            <person name="Copeland A."/>
            <person name="Hainaut M."/>
            <person name="Haridas S."/>
            <person name="Labutti K."/>
            <person name="Lindquist E."/>
            <person name="Lipzen A."/>
            <person name="Khouja H.-R."/>
            <person name="Murat C."/>
            <person name="Ohm R."/>
            <person name="Olson A."/>
            <person name="Spatafora J."/>
            <person name="Veneault-Fourrey C."/>
            <person name="Henrissat B."/>
            <person name="Grigoriev I."/>
            <person name="Martin F."/>
            <person name="Perotto S."/>
        </authorList>
    </citation>
    <scope>NUCLEOTIDE SEQUENCE [LARGE SCALE GENOMIC DNA]</scope>
    <source>
        <strain evidence="4 5">F</strain>
    </source>
</reference>
<organism evidence="4 5">
    <name type="scientific">Hyaloscypha variabilis (strain UAMH 11265 / GT02V1 / F)</name>
    <name type="common">Meliniomyces variabilis</name>
    <dbReference type="NCBI Taxonomy" id="1149755"/>
    <lineage>
        <taxon>Eukaryota</taxon>
        <taxon>Fungi</taxon>
        <taxon>Dikarya</taxon>
        <taxon>Ascomycota</taxon>
        <taxon>Pezizomycotina</taxon>
        <taxon>Leotiomycetes</taxon>
        <taxon>Helotiales</taxon>
        <taxon>Hyaloscyphaceae</taxon>
        <taxon>Hyaloscypha</taxon>
        <taxon>Hyaloscypha variabilis</taxon>
    </lineage>
</organism>
<name>A0A2J6RLY0_HYAVF</name>
<feature type="region of interest" description="Disordered" evidence="1">
    <location>
        <begin position="115"/>
        <end position="136"/>
    </location>
</feature>
<keyword evidence="2" id="KW-0472">Membrane</keyword>
<keyword evidence="2" id="KW-1133">Transmembrane helix</keyword>
<evidence type="ECO:0000313" key="5">
    <source>
        <dbReference type="Proteomes" id="UP000235786"/>
    </source>
</evidence>
<dbReference type="CDD" id="cd12087">
    <property type="entry name" value="TM_EGFR-like"/>
    <property type="match status" value="1"/>
</dbReference>
<feature type="transmembrane region" description="Helical" evidence="2">
    <location>
        <begin position="148"/>
        <end position="169"/>
    </location>
</feature>
<gene>
    <name evidence="4" type="ORF">L207DRAFT_23018</name>
</gene>
<evidence type="ECO:0008006" key="6">
    <source>
        <dbReference type="Google" id="ProtNLM"/>
    </source>
</evidence>